<keyword evidence="9" id="KW-0170">Cobalt</keyword>
<keyword evidence="4" id="KW-0055">Arginine biosynthesis</keyword>
<sequence>MREAGILAHLERLVGFASVVGRSNVEIAEYVAGVLGAAGAQVHVIEEGDKRGILAAIGPEGPGGIMLSGHMDVVPVEGQDWSSDPFRLRREGGRVYGRGTTDMKGFLAAMLAGAERAGGGAVLAAPLKFAFSWDEEAGCLGIPVMLDRLEQTVGAPDLCIVGEPTQMQIATGHKGKTFLKAEFTGEAGHSADAPQYRNALHGAAEFIGALRAEQARLAETGARDAGFGTPYTTVHAGIMRGGTALNIVPDHAEVRFEIRNLAADDPEEIMARLRQEGARIGDATITVENAYPGLAVAENSAEVARMRSFLPADAGLTKVSYGTEAGYFAARGVPALVCGPGDMAQGHKPDEFIEIAQLDACERMIDKVIESLVAG</sequence>
<comment type="cofactor">
    <cofactor evidence="1">
        <name>Zn(2+)</name>
        <dbReference type="ChEBI" id="CHEBI:29105"/>
    </cofactor>
</comment>
<feature type="domain" description="Peptidase M20 dimerisation" evidence="10">
    <location>
        <begin position="171"/>
        <end position="275"/>
    </location>
</feature>
<evidence type="ECO:0000256" key="7">
    <source>
        <dbReference type="ARBA" id="ARBA00022801"/>
    </source>
</evidence>
<dbReference type="SUPFAM" id="SSF55031">
    <property type="entry name" value="Bacterial exopeptidase dimerisation domain"/>
    <property type="match status" value="1"/>
</dbReference>
<comment type="caution">
    <text evidence="11">The sequence shown here is derived from an EMBL/GenBank/DDBJ whole genome shotgun (WGS) entry which is preliminary data.</text>
</comment>
<name>A0AAJ1UD46_9RHOB</name>
<keyword evidence="3" id="KW-0963">Cytoplasm</keyword>
<dbReference type="PROSITE" id="PS00758">
    <property type="entry name" value="ARGE_DAPE_CPG2_1"/>
    <property type="match status" value="1"/>
</dbReference>
<dbReference type="InterPro" id="IPR001261">
    <property type="entry name" value="ArgE/DapE_CS"/>
</dbReference>
<dbReference type="RefSeq" id="WP_317625282.1">
    <property type="nucleotide sequence ID" value="NZ_JANFFA010000001.1"/>
</dbReference>
<dbReference type="Proteomes" id="UP001227162">
    <property type="component" value="Unassembled WGS sequence"/>
</dbReference>
<dbReference type="Pfam" id="PF01546">
    <property type="entry name" value="Peptidase_M20"/>
    <property type="match status" value="1"/>
</dbReference>
<evidence type="ECO:0000256" key="2">
    <source>
        <dbReference type="ARBA" id="ARBA00005691"/>
    </source>
</evidence>
<dbReference type="NCBIfam" id="TIGR01892">
    <property type="entry name" value="AcOrn-deacetyl"/>
    <property type="match status" value="1"/>
</dbReference>
<dbReference type="Gene3D" id="3.30.70.360">
    <property type="match status" value="1"/>
</dbReference>
<dbReference type="PROSITE" id="PS00759">
    <property type="entry name" value="ARGE_DAPE_CPG2_2"/>
    <property type="match status" value="1"/>
</dbReference>
<keyword evidence="7 11" id="KW-0378">Hydrolase</keyword>
<dbReference type="CDD" id="cd03894">
    <property type="entry name" value="M20_ArgE"/>
    <property type="match status" value="1"/>
</dbReference>
<reference evidence="11" key="2">
    <citation type="submission" date="2023-04" db="EMBL/GenBank/DDBJ databases">
        <title>'Rhodoalgimonas zhirmunskyi' gen. nov., isolated from a red alga.</title>
        <authorList>
            <person name="Nedashkovskaya O.I."/>
            <person name="Otstavnykh N.Y."/>
            <person name="Bystritskaya E.P."/>
            <person name="Balabanova L.A."/>
            <person name="Isaeva M.P."/>
        </authorList>
    </citation>
    <scope>NUCLEOTIDE SEQUENCE</scope>
    <source>
        <strain evidence="11">10Alg 79</strain>
    </source>
</reference>
<evidence type="ECO:0000256" key="5">
    <source>
        <dbReference type="ARBA" id="ARBA00022605"/>
    </source>
</evidence>
<dbReference type="EMBL" id="JANFFA010000001">
    <property type="protein sequence ID" value="MDQ2093702.1"/>
    <property type="molecule type" value="Genomic_DNA"/>
</dbReference>
<dbReference type="SUPFAM" id="SSF53187">
    <property type="entry name" value="Zn-dependent exopeptidases"/>
    <property type="match status" value="1"/>
</dbReference>
<dbReference type="GO" id="GO:0006526">
    <property type="term" value="P:L-arginine biosynthetic process"/>
    <property type="evidence" value="ECO:0007669"/>
    <property type="project" value="UniProtKB-KW"/>
</dbReference>
<dbReference type="GO" id="GO:0046872">
    <property type="term" value="F:metal ion binding"/>
    <property type="evidence" value="ECO:0007669"/>
    <property type="project" value="UniProtKB-KW"/>
</dbReference>
<keyword evidence="6" id="KW-0479">Metal-binding</keyword>
<dbReference type="InterPro" id="IPR002933">
    <property type="entry name" value="Peptidase_M20"/>
</dbReference>
<dbReference type="InterPro" id="IPR010169">
    <property type="entry name" value="AcOrn-deacetyl"/>
</dbReference>
<proteinExistence type="inferred from homology"/>
<organism evidence="11 12">
    <name type="scientific">Rhodalgimonas zhirmunskyi</name>
    <dbReference type="NCBI Taxonomy" id="2964767"/>
    <lineage>
        <taxon>Bacteria</taxon>
        <taxon>Pseudomonadati</taxon>
        <taxon>Pseudomonadota</taxon>
        <taxon>Alphaproteobacteria</taxon>
        <taxon>Rhodobacterales</taxon>
        <taxon>Roseobacteraceae</taxon>
        <taxon>Rhodalgimonas</taxon>
    </lineage>
</organism>
<evidence type="ECO:0000256" key="4">
    <source>
        <dbReference type="ARBA" id="ARBA00022571"/>
    </source>
</evidence>
<comment type="similarity">
    <text evidence="2">Belongs to the peptidase M20A family. ArgE subfamily.</text>
</comment>
<dbReference type="Pfam" id="PF07687">
    <property type="entry name" value="M20_dimer"/>
    <property type="match status" value="1"/>
</dbReference>
<dbReference type="EC" id="3.5.1.16" evidence="11"/>
<dbReference type="InterPro" id="IPR050072">
    <property type="entry name" value="Peptidase_M20A"/>
</dbReference>
<keyword evidence="5" id="KW-0028">Amino-acid biosynthesis</keyword>
<evidence type="ECO:0000256" key="3">
    <source>
        <dbReference type="ARBA" id="ARBA00022490"/>
    </source>
</evidence>
<dbReference type="InterPro" id="IPR011650">
    <property type="entry name" value="Peptidase_M20_dimer"/>
</dbReference>
<evidence type="ECO:0000256" key="9">
    <source>
        <dbReference type="ARBA" id="ARBA00023285"/>
    </source>
</evidence>
<reference evidence="11" key="1">
    <citation type="submission" date="2022-07" db="EMBL/GenBank/DDBJ databases">
        <authorList>
            <person name="Otstavnykh N."/>
            <person name="Isaeva M."/>
            <person name="Bystritskaya E."/>
        </authorList>
    </citation>
    <scope>NUCLEOTIDE SEQUENCE</scope>
    <source>
        <strain evidence="11">10Alg 79</strain>
    </source>
</reference>
<dbReference type="AlphaFoldDB" id="A0AAJ1UD46"/>
<dbReference type="PANTHER" id="PTHR43808">
    <property type="entry name" value="ACETYLORNITHINE DEACETYLASE"/>
    <property type="match status" value="1"/>
</dbReference>
<dbReference type="InterPro" id="IPR036264">
    <property type="entry name" value="Bact_exopeptidase_dim_dom"/>
</dbReference>
<gene>
    <name evidence="11" type="primary">argE</name>
    <name evidence="11" type="ORF">NOI20_06240</name>
</gene>
<accession>A0AAJ1UD46</accession>
<protein>
    <submittedName>
        <fullName evidence="11">Acetylornithine deacetylase</fullName>
        <ecNumber evidence="11">3.5.1.16</ecNumber>
    </submittedName>
</protein>
<dbReference type="NCBIfam" id="NF005710">
    <property type="entry name" value="PRK07522.1"/>
    <property type="match status" value="1"/>
</dbReference>
<dbReference type="Gene3D" id="3.40.630.10">
    <property type="entry name" value="Zn peptidases"/>
    <property type="match status" value="1"/>
</dbReference>
<evidence type="ECO:0000313" key="12">
    <source>
        <dbReference type="Proteomes" id="UP001227162"/>
    </source>
</evidence>
<keyword evidence="12" id="KW-1185">Reference proteome</keyword>
<keyword evidence="8" id="KW-0862">Zinc</keyword>
<evidence type="ECO:0000313" key="11">
    <source>
        <dbReference type="EMBL" id="MDQ2093702.1"/>
    </source>
</evidence>
<evidence type="ECO:0000256" key="6">
    <source>
        <dbReference type="ARBA" id="ARBA00022723"/>
    </source>
</evidence>
<dbReference type="PANTHER" id="PTHR43808:SF31">
    <property type="entry name" value="N-ACETYL-L-CITRULLINE DEACETYLASE"/>
    <property type="match status" value="1"/>
</dbReference>
<evidence type="ECO:0000256" key="8">
    <source>
        <dbReference type="ARBA" id="ARBA00022833"/>
    </source>
</evidence>
<evidence type="ECO:0000256" key="1">
    <source>
        <dbReference type="ARBA" id="ARBA00001947"/>
    </source>
</evidence>
<dbReference type="GO" id="GO:0008777">
    <property type="term" value="F:acetylornithine deacetylase activity"/>
    <property type="evidence" value="ECO:0007669"/>
    <property type="project" value="UniProtKB-EC"/>
</dbReference>
<evidence type="ECO:0000259" key="10">
    <source>
        <dbReference type="Pfam" id="PF07687"/>
    </source>
</evidence>